<feature type="region of interest" description="Disordered" evidence="1">
    <location>
        <begin position="369"/>
        <end position="396"/>
    </location>
</feature>
<feature type="compositionally biased region" description="Basic residues" evidence="1">
    <location>
        <begin position="272"/>
        <end position="287"/>
    </location>
</feature>
<name>A0A2D3UM11_9PEZI</name>
<evidence type="ECO:0000313" key="3">
    <source>
        <dbReference type="EMBL" id="CZT14621.1"/>
    </source>
</evidence>
<feature type="compositionally biased region" description="Acidic residues" evidence="1">
    <location>
        <begin position="67"/>
        <end position="83"/>
    </location>
</feature>
<dbReference type="GeneID" id="35595964"/>
<dbReference type="Gene3D" id="2.60.40.4370">
    <property type="match status" value="1"/>
</dbReference>
<gene>
    <name evidence="3" type="ORF">RCC_00593</name>
</gene>
<accession>A0A2D3UM11</accession>
<reference evidence="3 4" key="1">
    <citation type="submission" date="2016-03" db="EMBL/GenBank/DDBJ databases">
        <authorList>
            <person name="Ploux O."/>
        </authorList>
    </citation>
    <scope>NUCLEOTIDE SEQUENCE [LARGE SCALE GENOMIC DNA]</scope>
    <source>
        <strain evidence="3 4">URUG2</strain>
    </source>
</reference>
<evidence type="ECO:0000313" key="4">
    <source>
        <dbReference type="Proteomes" id="UP000225277"/>
    </source>
</evidence>
<feature type="compositionally biased region" description="Low complexity" evidence="1">
    <location>
        <begin position="382"/>
        <end position="396"/>
    </location>
</feature>
<sequence length="499" mass="54672">MSLSRDECDWEWEYEYSAHETESLYFTLDLTTHVPDALTDQPHLVSGQTSKNLSAPRVDPQSRVSSDEDSSDDDDGDDDDDDEERRGKLPALQILDLHTSNPLIKFEQSVYSAYWTTDLGTQFHIAQTGHNSHPLRKGTILDVLGISRARLLGKPVQLIDRNAPSHPIPSHSKPTPSSNPVVEQEDDDDDQDSSMVLTTGPLKIPRSILKTDKSKSQASFLERLSEIKHRKGERDQVPILAVKHYTKPDNHDEIKRRAEDDDRNSALVHIDGRKRRRRRPMGVRPRKNMGGAGRPSRGDIEGSLGWSSSGGGIIPEHGQDDDGDGEAVLGVGMFEPGGTGEMRGDVVGYLEDPFQMHAAASSSAAAGDLDVNMEGGEGERQSAVMSGPSSFSSPAAAYQHTDARFMKSNQHGYLAFQSRKEYLDSVRGEGTPRGPKQPGRPPWIGGGGVGQTEQGQGREQDQEHGQEREREQDQEQGRELGQKQADGGADNTTGGSGQQ</sequence>
<feature type="region of interest" description="Disordered" evidence="1">
    <location>
        <begin position="39"/>
        <end position="90"/>
    </location>
</feature>
<feature type="region of interest" description="Disordered" evidence="1">
    <location>
        <begin position="160"/>
        <end position="198"/>
    </location>
</feature>
<feature type="compositionally biased region" description="Basic and acidic residues" evidence="1">
    <location>
        <begin position="456"/>
        <end position="481"/>
    </location>
</feature>
<feature type="compositionally biased region" description="Acidic residues" evidence="1">
    <location>
        <begin position="183"/>
        <end position="192"/>
    </location>
</feature>
<protein>
    <recommendedName>
        <fullName evidence="2">Transcription factor TFIIIC triple barrel domain-containing protein</fullName>
    </recommendedName>
</protein>
<dbReference type="RefSeq" id="XP_023621518.1">
    <property type="nucleotide sequence ID" value="XM_023765750.1"/>
</dbReference>
<dbReference type="AlphaFoldDB" id="A0A2D3UM11"/>
<evidence type="ECO:0000259" key="2">
    <source>
        <dbReference type="Pfam" id="PF10419"/>
    </source>
</evidence>
<organism evidence="3 4">
    <name type="scientific">Ramularia collo-cygni</name>
    <dbReference type="NCBI Taxonomy" id="112498"/>
    <lineage>
        <taxon>Eukaryota</taxon>
        <taxon>Fungi</taxon>
        <taxon>Dikarya</taxon>
        <taxon>Ascomycota</taxon>
        <taxon>Pezizomycotina</taxon>
        <taxon>Dothideomycetes</taxon>
        <taxon>Dothideomycetidae</taxon>
        <taxon>Mycosphaerellales</taxon>
        <taxon>Mycosphaerellaceae</taxon>
        <taxon>Ramularia</taxon>
    </lineage>
</organism>
<dbReference type="EMBL" id="FJUY01000001">
    <property type="protein sequence ID" value="CZT14621.1"/>
    <property type="molecule type" value="Genomic_DNA"/>
</dbReference>
<dbReference type="STRING" id="112498.A0A2D3UM11"/>
<proteinExistence type="predicted"/>
<feature type="domain" description="Transcription factor TFIIIC triple barrel" evidence="2">
    <location>
        <begin position="20"/>
        <end position="158"/>
    </location>
</feature>
<dbReference type="Proteomes" id="UP000225277">
    <property type="component" value="Unassembled WGS sequence"/>
</dbReference>
<evidence type="ECO:0000256" key="1">
    <source>
        <dbReference type="SAM" id="MobiDB-lite"/>
    </source>
</evidence>
<dbReference type="InterPro" id="IPR019481">
    <property type="entry name" value="TFIIIC_triple_barrel"/>
</dbReference>
<feature type="region of interest" description="Disordered" evidence="1">
    <location>
        <begin position="424"/>
        <end position="499"/>
    </location>
</feature>
<feature type="region of interest" description="Disordered" evidence="1">
    <location>
        <begin position="248"/>
        <end position="327"/>
    </location>
</feature>
<dbReference type="Pfam" id="PF10419">
    <property type="entry name" value="TFIIIC_sub6"/>
    <property type="match status" value="1"/>
</dbReference>
<dbReference type="OrthoDB" id="1877767at2759"/>
<feature type="compositionally biased region" description="Basic and acidic residues" evidence="1">
    <location>
        <begin position="248"/>
        <end position="264"/>
    </location>
</feature>
<keyword evidence="4" id="KW-1185">Reference proteome</keyword>